<dbReference type="EMBL" id="CP013690">
    <property type="protein sequence ID" value="ALU27548.1"/>
    <property type="molecule type" value="Genomic_DNA"/>
</dbReference>
<feature type="chain" id="PRO_5042471117" description="Peptidase M1 membrane alanine aminopeptidase domain-containing protein" evidence="1">
    <location>
        <begin position="20"/>
        <end position="469"/>
    </location>
</feature>
<dbReference type="RefSeq" id="WP_058699675.1">
    <property type="nucleotide sequence ID" value="NZ_CP013690.1"/>
</dbReference>
<protein>
    <recommendedName>
        <fullName evidence="4">Peptidase M1 membrane alanine aminopeptidase domain-containing protein</fullName>
    </recommendedName>
</protein>
<dbReference type="AlphaFoldDB" id="A0AAI8C7E9"/>
<sequence>MKKVYLLVLIFLTSMYSFAQENAPLITGKVNISIKEGTFECDLTLSDIPQLKNYYIRLNSGMNPLHFRSKEPNDFLIYADKSFSDSTSTGETLAYYFADNTKKGKFLPKSLQIRYVGKFPVATDTIENYSREDWKGNIAFNNYSVRADGNQSGWYPVLYDIDKDKAYDRVKYDIELTCKDCTTLYINGNIPVKSQTHRFKSDVPQELAIFSGDYKYSKVDNIYLLNPDIEESQIKEFGHLIESFKKYYTTNIGIPFEQETVFINTTPTSKNNSWMFVSYPSIYTIGWGNNGLKSIFKPKTQNWFRPFIAHELGHYYFGTYKVFNSELGDMMSEGFAEYLSWQLTKDVLGKDIYKGIVSRKIEALDKFKEAVIPFGKIKSQEEYLDRELYVYYYAPLLFEAIRKEIGDKQMWSWLRNILMTKTDFTNYDFLCSTLKETIKDDKKFEEIKTKYFEGKNSINDAVELVKKEF</sequence>
<organism evidence="2 3">
    <name type="scientific">Myroides odoratimimus</name>
    <dbReference type="NCBI Taxonomy" id="76832"/>
    <lineage>
        <taxon>Bacteria</taxon>
        <taxon>Pseudomonadati</taxon>
        <taxon>Bacteroidota</taxon>
        <taxon>Flavobacteriia</taxon>
        <taxon>Flavobacteriales</taxon>
        <taxon>Flavobacteriaceae</taxon>
        <taxon>Myroides</taxon>
    </lineage>
</organism>
<evidence type="ECO:0000313" key="3">
    <source>
        <dbReference type="Proteomes" id="UP000069030"/>
    </source>
</evidence>
<evidence type="ECO:0000313" key="2">
    <source>
        <dbReference type="EMBL" id="ALU27548.1"/>
    </source>
</evidence>
<dbReference type="KEGG" id="mod:AS202_15980"/>
<proteinExistence type="predicted"/>
<name>A0AAI8C7E9_9FLAO</name>
<keyword evidence="1" id="KW-0732">Signal</keyword>
<gene>
    <name evidence="2" type="ORF">AS202_15980</name>
</gene>
<dbReference type="SUPFAM" id="SSF55486">
    <property type="entry name" value="Metalloproteases ('zincins'), catalytic domain"/>
    <property type="match status" value="1"/>
</dbReference>
<accession>A0AAI8C7E9</accession>
<evidence type="ECO:0008006" key="4">
    <source>
        <dbReference type="Google" id="ProtNLM"/>
    </source>
</evidence>
<dbReference type="Proteomes" id="UP000069030">
    <property type="component" value="Chromosome"/>
</dbReference>
<reference evidence="2 3" key="1">
    <citation type="journal article" date="2016" name="J. Zhejiang Univ. Sci. B">
        <title>Antibiotic resistance mechanisms of Myroides sp.</title>
        <authorList>
            <person name="Hu S."/>
            <person name="Yuan S."/>
            <person name="Qu H."/>
            <person name="Jiang T."/>
            <person name="Zhou Y."/>
            <person name="Wang M."/>
            <person name="Ming D."/>
        </authorList>
    </citation>
    <scope>NUCLEOTIDE SEQUENCE [LARGE SCALE GENOMIC DNA]</scope>
    <source>
        <strain evidence="2 3">PR63039</strain>
    </source>
</reference>
<feature type="signal peptide" evidence="1">
    <location>
        <begin position="1"/>
        <end position="19"/>
    </location>
</feature>
<dbReference type="Gene3D" id="1.10.390.10">
    <property type="entry name" value="Neutral Protease Domain 2"/>
    <property type="match status" value="1"/>
</dbReference>
<dbReference type="InterPro" id="IPR027268">
    <property type="entry name" value="Peptidase_M4/M1_CTD_sf"/>
</dbReference>
<evidence type="ECO:0000256" key="1">
    <source>
        <dbReference type="SAM" id="SignalP"/>
    </source>
</evidence>